<dbReference type="Pfam" id="PF02390">
    <property type="entry name" value="Methyltransf_4"/>
    <property type="match status" value="1"/>
</dbReference>
<dbReference type="AlphaFoldDB" id="A0A0W0R2X3"/>
<dbReference type="InterPro" id="IPR029063">
    <property type="entry name" value="SAM-dependent_MTases_sf"/>
</dbReference>
<dbReference type="EMBL" id="LR134418">
    <property type="protein sequence ID" value="VEH84793.1"/>
    <property type="molecule type" value="Genomic_DNA"/>
</dbReference>
<keyword evidence="4 9" id="KW-0808">Transferase</keyword>
<gene>
    <name evidence="10" type="primary">yggH</name>
    <name evidence="9" type="synonym">trmB</name>
    <name evidence="10" type="ORF">Lade_0043</name>
    <name evidence="11" type="ORF">NCTC12735_00412</name>
</gene>
<sequence length="225" mass="25916">MHPRTIKSYVLRAGRVSNRQQHALDNWLPLYSLPQTEELWDLNNHFTMKGEVVVEIGFGMGDSLLRMAKENPALNFIGIEVHQAGIGALVAGIHEAGLHNIRIASFDAVEVFKKYLPDNSLQGIQIFFPDPWPKKRHHKRRLVQRDFIKTLVKKIKPGGFIHCATDWEEYAHHMLDVLEKEEQLKNQQIEGGFTPKPPTRPLTKFEKRGEQLGHGVWDLIFFKVI</sequence>
<evidence type="ECO:0000313" key="12">
    <source>
        <dbReference type="Proteomes" id="UP000054859"/>
    </source>
</evidence>
<evidence type="ECO:0000256" key="6">
    <source>
        <dbReference type="ARBA" id="ARBA00022694"/>
    </source>
</evidence>
<proteinExistence type="inferred from homology"/>
<evidence type="ECO:0000256" key="4">
    <source>
        <dbReference type="ARBA" id="ARBA00022679"/>
    </source>
</evidence>
<dbReference type="CDD" id="cd02440">
    <property type="entry name" value="AdoMet_MTases"/>
    <property type="match status" value="1"/>
</dbReference>
<feature type="binding site" evidence="9">
    <location>
        <position position="107"/>
    </location>
    <ligand>
        <name>S-adenosyl-L-methionine</name>
        <dbReference type="ChEBI" id="CHEBI:59789"/>
    </ligand>
</feature>
<comment type="function">
    <text evidence="2 9">Catalyzes the formation of N(7)-methylguanine at position 46 (m7G46) in tRNA.</text>
</comment>
<dbReference type="UniPathway" id="UPA00989"/>
<comment type="catalytic activity">
    <reaction evidence="1 9">
        <text>guanosine(46) in tRNA + S-adenosyl-L-methionine = N(7)-methylguanosine(46) in tRNA + S-adenosyl-L-homocysteine</text>
        <dbReference type="Rhea" id="RHEA:42708"/>
        <dbReference type="Rhea" id="RHEA-COMP:10188"/>
        <dbReference type="Rhea" id="RHEA-COMP:10189"/>
        <dbReference type="ChEBI" id="CHEBI:57856"/>
        <dbReference type="ChEBI" id="CHEBI:59789"/>
        <dbReference type="ChEBI" id="CHEBI:74269"/>
        <dbReference type="ChEBI" id="CHEBI:74480"/>
        <dbReference type="EC" id="2.1.1.33"/>
    </reaction>
</comment>
<name>A0A0W0R2X3_9GAMM</name>
<dbReference type="STRING" id="45056.Lade_0043"/>
<evidence type="ECO:0000256" key="1">
    <source>
        <dbReference type="ARBA" id="ARBA00000142"/>
    </source>
</evidence>
<dbReference type="InterPro" id="IPR003358">
    <property type="entry name" value="tRNA_(Gua-N-7)_MeTrfase_Trmb"/>
</dbReference>
<evidence type="ECO:0000256" key="8">
    <source>
        <dbReference type="ARBA" id="ARBA00060767"/>
    </source>
</evidence>
<evidence type="ECO:0000256" key="3">
    <source>
        <dbReference type="ARBA" id="ARBA00022603"/>
    </source>
</evidence>
<evidence type="ECO:0000256" key="2">
    <source>
        <dbReference type="ARBA" id="ARBA00003015"/>
    </source>
</evidence>
<evidence type="ECO:0000256" key="5">
    <source>
        <dbReference type="ARBA" id="ARBA00022691"/>
    </source>
</evidence>
<evidence type="ECO:0000313" key="13">
    <source>
        <dbReference type="Proteomes" id="UP000281170"/>
    </source>
</evidence>
<keyword evidence="6 9" id="KW-0819">tRNA processing</keyword>
<dbReference type="HAMAP" id="MF_01057">
    <property type="entry name" value="tRNA_methyltr_TrmB"/>
    <property type="match status" value="1"/>
</dbReference>
<dbReference type="SUPFAM" id="SSF53335">
    <property type="entry name" value="S-adenosyl-L-methionine-dependent methyltransferases"/>
    <property type="match status" value="1"/>
</dbReference>
<comment type="caution">
    <text evidence="9">Lacks conserved residue(s) required for the propagation of feature annotation.</text>
</comment>
<dbReference type="PANTHER" id="PTHR23417:SF14">
    <property type="entry name" value="PENTACOTRIPEPTIDE-REPEAT REGION OF PRORP DOMAIN-CONTAINING PROTEIN"/>
    <property type="match status" value="1"/>
</dbReference>
<evidence type="ECO:0000313" key="10">
    <source>
        <dbReference type="EMBL" id="KTC65385.1"/>
    </source>
</evidence>
<dbReference type="Gene3D" id="3.40.50.150">
    <property type="entry name" value="Vaccinia Virus protein VP39"/>
    <property type="match status" value="1"/>
</dbReference>
<reference evidence="10 12" key="1">
    <citation type="submission" date="2015-11" db="EMBL/GenBank/DDBJ databases">
        <title>Identification of large and diverse effector repertoires of 38 Legionella species.</title>
        <authorList>
            <person name="Burstein D."/>
            <person name="Amaro F."/>
            <person name="Zusman T."/>
            <person name="Lifshitz Z."/>
            <person name="Cohen O."/>
            <person name="Gilbert J.A."/>
            <person name="Pupko T."/>
            <person name="Shuman H.A."/>
            <person name="Segal G."/>
        </authorList>
    </citation>
    <scope>NUCLEOTIDE SEQUENCE [LARGE SCALE GENOMIC DNA]</scope>
    <source>
        <strain evidence="10 12">1762-AUS-E</strain>
    </source>
</reference>
<protein>
    <recommendedName>
        <fullName evidence="9">tRNA (guanine-N(7)-)-methyltransferase</fullName>
        <ecNumber evidence="9">2.1.1.33</ecNumber>
    </recommendedName>
    <alternativeName>
        <fullName evidence="9">tRNA (guanine(46)-N(7))-methyltransferase</fullName>
    </alternativeName>
    <alternativeName>
        <fullName evidence="9">tRNA(m7G46)-methyltransferase</fullName>
    </alternativeName>
</protein>
<feature type="binding site" evidence="9">
    <location>
        <position position="134"/>
    </location>
    <ligand>
        <name>substrate</name>
    </ligand>
</feature>
<dbReference type="KEGG" id="ladl:NCTC12735_00412"/>
<comment type="pathway">
    <text evidence="7 9">tRNA modification; N(7)-methylguanine-tRNA biosynthesis.</text>
</comment>
<dbReference type="GO" id="GO:0043527">
    <property type="term" value="C:tRNA methyltransferase complex"/>
    <property type="evidence" value="ECO:0007669"/>
    <property type="project" value="TreeGrafter"/>
</dbReference>
<keyword evidence="12" id="KW-1185">Reference proteome</keyword>
<dbReference type="EC" id="2.1.1.33" evidence="9"/>
<dbReference type="Proteomes" id="UP000281170">
    <property type="component" value="Plasmid 9"/>
</dbReference>
<dbReference type="EMBL" id="LNKA01000001">
    <property type="protein sequence ID" value="KTC65385.1"/>
    <property type="molecule type" value="Genomic_DNA"/>
</dbReference>
<accession>A0A0W0R2X3</accession>
<dbReference type="PATRIC" id="fig|45056.6.peg.44"/>
<keyword evidence="11" id="KW-0614">Plasmid</keyword>
<dbReference type="PROSITE" id="PS51625">
    <property type="entry name" value="SAM_MT_TRMB"/>
    <property type="match status" value="1"/>
</dbReference>
<feature type="binding site" evidence="9">
    <location>
        <begin position="203"/>
        <end position="206"/>
    </location>
    <ligand>
        <name>substrate</name>
    </ligand>
</feature>
<keyword evidence="5 9" id="KW-0949">S-adenosyl-L-methionine</keyword>
<dbReference type="RefSeq" id="WP_058461152.1">
    <property type="nucleotide sequence ID" value="NZ_CAAAHS010000003.1"/>
</dbReference>
<evidence type="ECO:0000256" key="7">
    <source>
        <dbReference type="ARBA" id="ARBA00060552"/>
    </source>
</evidence>
<evidence type="ECO:0000313" key="11">
    <source>
        <dbReference type="EMBL" id="VEH84793.1"/>
    </source>
</evidence>
<dbReference type="GO" id="GO:0008176">
    <property type="term" value="F:tRNA (guanine(46)-N7)-methyltransferase activity"/>
    <property type="evidence" value="ECO:0007669"/>
    <property type="project" value="UniProtKB-UniRule"/>
</dbReference>
<dbReference type="FunFam" id="3.40.50.150:FF:000035">
    <property type="entry name" value="tRNA (guanine-N(7)-)-methyltransferase"/>
    <property type="match status" value="1"/>
</dbReference>
<dbReference type="OrthoDB" id="9802090at2"/>
<feature type="binding site" evidence="9">
    <location>
        <position position="80"/>
    </location>
    <ligand>
        <name>S-adenosyl-L-methionine</name>
        <dbReference type="ChEBI" id="CHEBI:59789"/>
    </ligand>
</feature>
<dbReference type="InterPro" id="IPR055361">
    <property type="entry name" value="tRNA_methyltr_TrmB_bact"/>
</dbReference>
<organism evidence="10 12">
    <name type="scientific">Legionella adelaidensis</name>
    <dbReference type="NCBI Taxonomy" id="45056"/>
    <lineage>
        <taxon>Bacteria</taxon>
        <taxon>Pseudomonadati</taxon>
        <taxon>Pseudomonadota</taxon>
        <taxon>Gammaproteobacteria</taxon>
        <taxon>Legionellales</taxon>
        <taxon>Legionellaceae</taxon>
        <taxon>Legionella</taxon>
    </lineage>
</organism>
<dbReference type="NCBIfam" id="TIGR00091">
    <property type="entry name" value="tRNA (guanosine(46)-N7)-methyltransferase TrmB"/>
    <property type="match status" value="1"/>
</dbReference>
<keyword evidence="3 9" id="KW-0489">Methyltransferase</keyword>
<evidence type="ECO:0000256" key="9">
    <source>
        <dbReference type="HAMAP-Rule" id="MF_01057"/>
    </source>
</evidence>
<geneLocation type="plasmid" evidence="11 13">
    <name>9</name>
</geneLocation>
<dbReference type="Proteomes" id="UP000054859">
    <property type="component" value="Unassembled WGS sequence"/>
</dbReference>
<dbReference type="PANTHER" id="PTHR23417">
    <property type="entry name" value="3-DEOXY-D-MANNO-OCTULOSONIC-ACID TRANSFERASE/TRNA GUANINE-N 7 - -METHYLTRANSFERASE"/>
    <property type="match status" value="1"/>
</dbReference>
<comment type="similarity">
    <text evidence="8 9">Belongs to the class I-like SAM-binding methyltransferase superfamily. TrmB family.</text>
</comment>
<reference evidence="11 13" key="2">
    <citation type="submission" date="2018-12" db="EMBL/GenBank/DDBJ databases">
        <authorList>
            <consortium name="Pathogen Informatics"/>
        </authorList>
    </citation>
    <scope>NUCLEOTIDE SEQUENCE [LARGE SCALE GENOMIC DNA]</scope>
    <source>
        <strain evidence="11 13">NCTC12735</strain>
        <plasmid evidence="13">9</plasmid>
    </source>
</reference>
<feature type="binding site" evidence="9">
    <location>
        <position position="130"/>
    </location>
    <ligand>
        <name>S-adenosyl-L-methionine</name>
        <dbReference type="ChEBI" id="CHEBI:59789"/>
    </ligand>
</feature>
<feature type="binding site" evidence="9">
    <location>
        <position position="55"/>
    </location>
    <ligand>
        <name>S-adenosyl-L-methionine</name>
        <dbReference type="ChEBI" id="CHEBI:59789"/>
    </ligand>
</feature>
<feature type="binding site" evidence="9">
    <location>
        <position position="166"/>
    </location>
    <ligand>
        <name>substrate</name>
    </ligand>
</feature>